<keyword evidence="1" id="KW-0732">Signal</keyword>
<name>A0A1M5EPX5_9FLAO</name>
<organism evidence="3 4">
    <name type="scientific">Flavobacterium defluvii</name>
    <dbReference type="NCBI Taxonomy" id="370979"/>
    <lineage>
        <taxon>Bacteria</taxon>
        <taxon>Pseudomonadati</taxon>
        <taxon>Bacteroidota</taxon>
        <taxon>Flavobacteriia</taxon>
        <taxon>Flavobacteriales</taxon>
        <taxon>Flavobacteriaceae</taxon>
        <taxon>Flavobacterium</taxon>
    </lineage>
</organism>
<proteinExistence type="predicted"/>
<dbReference type="SUPFAM" id="SSF53474">
    <property type="entry name" value="alpha/beta-Hydrolases"/>
    <property type="match status" value="1"/>
</dbReference>
<evidence type="ECO:0000256" key="1">
    <source>
        <dbReference type="SAM" id="SignalP"/>
    </source>
</evidence>
<dbReference type="PANTHER" id="PTHR43265">
    <property type="entry name" value="ESTERASE ESTD"/>
    <property type="match status" value="1"/>
</dbReference>
<keyword evidence="4" id="KW-1185">Reference proteome</keyword>
<evidence type="ECO:0000313" key="4">
    <source>
        <dbReference type="Proteomes" id="UP000184071"/>
    </source>
</evidence>
<dbReference type="PANTHER" id="PTHR43265:SF1">
    <property type="entry name" value="ESTERASE ESTD"/>
    <property type="match status" value="1"/>
</dbReference>
<dbReference type="GO" id="GO:0052689">
    <property type="term" value="F:carboxylic ester hydrolase activity"/>
    <property type="evidence" value="ECO:0007669"/>
    <property type="project" value="TreeGrafter"/>
</dbReference>
<sequence length="315" mass="34744">MKNLFLFFTVLFLASANAQTTKQDTFTETNVTLKINIDQLFGTLTVPDGMKKGPVALIIAGSGPTDRNGNNPMMKNNSLKLLAEALAKNGIASLRFDKRGIGESKKSAITESSLVFENYTEDAKSWINFLKQDKRFTQLTIIGHSEGSLIGMIASGKANKFVSIAGAGESADKLIKSQISSKSNKQLEDMTFPIIDSLKAGNKVNKVDPLLNSLFRASIQPYLISWFKYDPQSEIKKLNIPVLIIQGNNDLQVSVKDAEELSKAKTNSELVIVDKMNHIMKIIEGDKQANMESYSNENLPISETMVNKIVSFIKE</sequence>
<evidence type="ECO:0000313" key="3">
    <source>
        <dbReference type="EMBL" id="SHF81226.1"/>
    </source>
</evidence>
<reference evidence="4" key="1">
    <citation type="submission" date="2016-11" db="EMBL/GenBank/DDBJ databases">
        <authorList>
            <person name="Varghese N."/>
            <person name="Submissions S."/>
        </authorList>
    </citation>
    <scope>NUCLEOTIDE SEQUENCE [LARGE SCALE GENOMIC DNA]</scope>
    <source>
        <strain evidence="4">DSM 17963</strain>
    </source>
</reference>
<dbReference type="InterPro" id="IPR022742">
    <property type="entry name" value="Hydrolase_4"/>
</dbReference>
<dbReference type="RefSeq" id="WP_073413557.1">
    <property type="nucleotide sequence ID" value="NZ_FQWC01000001.1"/>
</dbReference>
<gene>
    <name evidence="3" type="ORF">SAMN05443663_101206</name>
</gene>
<dbReference type="Pfam" id="PF12146">
    <property type="entry name" value="Hydrolase_4"/>
    <property type="match status" value="1"/>
</dbReference>
<dbReference type="InterPro" id="IPR029058">
    <property type="entry name" value="AB_hydrolase_fold"/>
</dbReference>
<dbReference type="AlphaFoldDB" id="A0A1M5EPX5"/>
<dbReference type="InterPro" id="IPR053145">
    <property type="entry name" value="AB_hydrolase_Est10"/>
</dbReference>
<dbReference type="OrthoDB" id="9809549at2"/>
<evidence type="ECO:0000259" key="2">
    <source>
        <dbReference type="Pfam" id="PF12146"/>
    </source>
</evidence>
<dbReference type="STRING" id="370979.SAMN05443663_101206"/>
<dbReference type="Gene3D" id="3.40.50.1820">
    <property type="entry name" value="alpha/beta hydrolase"/>
    <property type="match status" value="1"/>
</dbReference>
<dbReference type="EMBL" id="FQWC01000001">
    <property type="protein sequence ID" value="SHF81226.1"/>
    <property type="molecule type" value="Genomic_DNA"/>
</dbReference>
<accession>A0A1M5EPX5</accession>
<feature type="domain" description="Serine aminopeptidase S33" evidence="2">
    <location>
        <begin position="81"/>
        <end position="278"/>
    </location>
</feature>
<feature type="signal peptide" evidence="1">
    <location>
        <begin position="1"/>
        <end position="18"/>
    </location>
</feature>
<protein>
    <recommendedName>
        <fullName evidence="2">Serine aminopeptidase S33 domain-containing protein</fullName>
    </recommendedName>
</protein>
<feature type="chain" id="PRO_5012747925" description="Serine aminopeptidase S33 domain-containing protein" evidence="1">
    <location>
        <begin position="19"/>
        <end position="315"/>
    </location>
</feature>
<dbReference type="Proteomes" id="UP000184071">
    <property type="component" value="Unassembled WGS sequence"/>
</dbReference>